<comment type="caution">
    <text evidence="1">The sequence shown here is derived from an EMBL/GenBank/DDBJ whole genome shotgun (WGS) entry which is preliminary data.</text>
</comment>
<reference evidence="1" key="1">
    <citation type="submission" date="2021-08" db="EMBL/GenBank/DDBJ databases">
        <title>The first chromosome-level gecko genome reveals the dynamic sex chromosomes of Neotropical dwarf geckos (Sphaerodactylidae: Sphaerodactylus).</title>
        <authorList>
            <person name="Pinto B.J."/>
            <person name="Keating S.E."/>
            <person name="Gamble T."/>
        </authorList>
    </citation>
    <scope>NUCLEOTIDE SEQUENCE</scope>
    <source>
        <strain evidence="1">TG3544</strain>
    </source>
</reference>
<proteinExistence type="predicted"/>
<gene>
    <name evidence="1" type="ORF">K3G42_011578</name>
</gene>
<evidence type="ECO:0000313" key="1">
    <source>
        <dbReference type="EMBL" id="KAH8016061.1"/>
    </source>
</evidence>
<dbReference type="Proteomes" id="UP000827872">
    <property type="component" value="Linkage Group LG01"/>
</dbReference>
<protein>
    <submittedName>
        <fullName evidence="1">Uncharacterized protein</fullName>
    </submittedName>
</protein>
<evidence type="ECO:0000313" key="2">
    <source>
        <dbReference type="Proteomes" id="UP000827872"/>
    </source>
</evidence>
<sequence>MSRADVNGSPGLALYKDPARGSAHPPSRLGEDASWGVAARGRRAETEKGRLGCRGVPERPLLPRRGSASAYRCRPLLAPGPVIGERRTERVDLQCLTGTRRRPLEHSGALPRSGCLPKNNRKRHGAHPFMPLPRSTAAETGTRLIARMVTDVQLAIFANMLGVSLFLLVVLYHYVAVNNPKKQE</sequence>
<organism evidence="1 2">
    <name type="scientific">Sphaerodactylus townsendi</name>
    <dbReference type="NCBI Taxonomy" id="933632"/>
    <lineage>
        <taxon>Eukaryota</taxon>
        <taxon>Metazoa</taxon>
        <taxon>Chordata</taxon>
        <taxon>Craniata</taxon>
        <taxon>Vertebrata</taxon>
        <taxon>Euteleostomi</taxon>
        <taxon>Lepidosauria</taxon>
        <taxon>Squamata</taxon>
        <taxon>Bifurcata</taxon>
        <taxon>Gekkota</taxon>
        <taxon>Sphaerodactylidae</taxon>
        <taxon>Sphaerodactylus</taxon>
    </lineage>
</organism>
<dbReference type="EMBL" id="CM037614">
    <property type="protein sequence ID" value="KAH8016061.1"/>
    <property type="molecule type" value="Genomic_DNA"/>
</dbReference>
<keyword evidence="2" id="KW-1185">Reference proteome</keyword>
<accession>A0ACB8G915</accession>
<name>A0ACB8G915_9SAUR</name>